<evidence type="ECO:0000313" key="3">
    <source>
        <dbReference type="Proteomes" id="UP000226431"/>
    </source>
</evidence>
<name>A0A2C5ZK13_9HYPO</name>
<evidence type="ECO:0000313" key="2">
    <source>
        <dbReference type="EMBL" id="PHH80183.1"/>
    </source>
</evidence>
<protein>
    <recommendedName>
        <fullName evidence="1">F-box domain-containing protein</fullName>
    </recommendedName>
</protein>
<sequence>MSAIDQAKKASIRDFVASLSVGEYIFMLNEGRKREKDRSKIWASFVDLPFEIIGLVIPHLRLEDILNCRLVSRGWWAIFNHDDMANRLCSYFFPVLKSLNEKPDQRLFLGATRRLLRRRVNNFKHRVFLRWDADWRTSVFHNEDSLSRPRGLRSYEHCKPSNVVYKDGKLAWQDDENGVHFGDLHTFKRYYCEFDGMEARGQQMKLSAVTKDLIVVIDREETAVGSSRGPRHIINVWHITEQRWQCLFIPEYWSCFAEGERVAFLTSNCRLIIWSWGSQSRAIDAVSSESLTLSLEGLIPSSETLTAQRQESFKHDLKGIIWHPSNKSIFYSVWTSTITGNVDKPKLSILVIKYDGDREVERFCETGKKICFSCGTALHQAEWPVPLGQATDPYGSRLVGCVTCYHGKFSLVVSISFNVFTETFNRRLFVGTVCQDSEPGCCLETPPSDEFHNSGVAWEEHLISGSGKWDRDWDDMCSSRCGHGYEEIFTVTTAIWYQQPGPQFPKCTSKIDVDEYREDVDQFREDVKWIIRNHHYEHCYERRDETKDAGIAGEGTKRKAIEIE</sequence>
<dbReference type="PROSITE" id="PS50181">
    <property type="entry name" value="FBOX"/>
    <property type="match status" value="1"/>
</dbReference>
<comment type="caution">
    <text evidence="2">The sequence shown here is derived from an EMBL/GenBank/DDBJ whole genome shotgun (WGS) entry which is preliminary data.</text>
</comment>
<feature type="domain" description="F-box" evidence="1">
    <location>
        <begin position="42"/>
        <end position="88"/>
    </location>
</feature>
<evidence type="ECO:0000259" key="1">
    <source>
        <dbReference type="PROSITE" id="PS50181"/>
    </source>
</evidence>
<dbReference type="OrthoDB" id="1918685at2759"/>
<dbReference type="SUPFAM" id="SSF81383">
    <property type="entry name" value="F-box domain"/>
    <property type="match status" value="1"/>
</dbReference>
<dbReference type="InterPro" id="IPR001810">
    <property type="entry name" value="F-box_dom"/>
</dbReference>
<dbReference type="EMBL" id="NJES01000023">
    <property type="protein sequence ID" value="PHH80183.1"/>
    <property type="molecule type" value="Genomic_DNA"/>
</dbReference>
<dbReference type="STRING" id="2004952.A0A2C5ZK13"/>
<organism evidence="2 3">
    <name type="scientific">Ophiocordyceps camponoti-rufipedis</name>
    <dbReference type="NCBI Taxonomy" id="2004952"/>
    <lineage>
        <taxon>Eukaryota</taxon>
        <taxon>Fungi</taxon>
        <taxon>Dikarya</taxon>
        <taxon>Ascomycota</taxon>
        <taxon>Pezizomycotina</taxon>
        <taxon>Sordariomycetes</taxon>
        <taxon>Hypocreomycetidae</taxon>
        <taxon>Hypocreales</taxon>
        <taxon>Ophiocordycipitaceae</taxon>
        <taxon>Ophiocordyceps</taxon>
    </lineage>
</organism>
<gene>
    <name evidence="2" type="ORF">CDD80_2554</name>
</gene>
<keyword evidence="3" id="KW-1185">Reference proteome</keyword>
<dbReference type="AlphaFoldDB" id="A0A2C5ZK13"/>
<accession>A0A2C5ZK13</accession>
<dbReference type="CDD" id="cd09917">
    <property type="entry name" value="F-box_SF"/>
    <property type="match status" value="1"/>
</dbReference>
<dbReference type="InterPro" id="IPR036047">
    <property type="entry name" value="F-box-like_dom_sf"/>
</dbReference>
<reference evidence="2 3" key="1">
    <citation type="submission" date="2017-06" db="EMBL/GenBank/DDBJ databases">
        <title>Ant-infecting Ophiocordyceps genomes reveal a high diversity of potential behavioral manipulation genes and a possible major role for enterotoxins.</title>
        <authorList>
            <person name="De Bekker C."/>
            <person name="Evans H.C."/>
            <person name="Brachmann A."/>
            <person name="Hughes D.P."/>
        </authorList>
    </citation>
    <scope>NUCLEOTIDE SEQUENCE [LARGE SCALE GENOMIC DNA]</scope>
    <source>
        <strain evidence="2 3">Map16</strain>
    </source>
</reference>
<dbReference type="Proteomes" id="UP000226431">
    <property type="component" value="Unassembled WGS sequence"/>
</dbReference>
<proteinExistence type="predicted"/>